<dbReference type="InterPro" id="IPR000415">
    <property type="entry name" value="Nitroreductase-like"/>
</dbReference>
<keyword evidence="8" id="KW-1185">Reference proteome</keyword>
<organism evidence="7 8">
    <name type="scientific">Aciduliprofundum boonei (strain DSM 19572 / T469)</name>
    <dbReference type="NCBI Taxonomy" id="439481"/>
    <lineage>
        <taxon>Archaea</taxon>
        <taxon>Methanobacteriati</taxon>
        <taxon>Thermoplasmatota</taxon>
        <taxon>DHVE2 group</taxon>
        <taxon>Candidatus Aciduliprofundum</taxon>
    </lineage>
</organism>
<comment type="similarity">
    <text evidence="2">Belongs to the nitroreductase family.</text>
</comment>
<name>D3TBV6_ACIB4</name>
<dbReference type="GO" id="GO:0016491">
    <property type="term" value="F:oxidoreductase activity"/>
    <property type="evidence" value="ECO:0007669"/>
    <property type="project" value="UniProtKB-KW"/>
</dbReference>
<dbReference type="EMBL" id="CP001941">
    <property type="protein sequence ID" value="ADD08041.1"/>
    <property type="molecule type" value="Genomic_DNA"/>
</dbReference>
<evidence type="ECO:0000259" key="6">
    <source>
        <dbReference type="Pfam" id="PF00881"/>
    </source>
</evidence>
<protein>
    <submittedName>
        <fullName evidence="7">Nitroreductase</fullName>
    </submittedName>
</protein>
<keyword evidence="4" id="KW-0288">FMN</keyword>
<dbReference type="KEGG" id="abi:Aboo_0229"/>
<evidence type="ECO:0000256" key="3">
    <source>
        <dbReference type="ARBA" id="ARBA00022630"/>
    </source>
</evidence>
<dbReference type="CDD" id="cd02151">
    <property type="entry name" value="nitroreductase"/>
    <property type="match status" value="1"/>
</dbReference>
<dbReference type="InterPro" id="IPR029479">
    <property type="entry name" value="Nitroreductase"/>
</dbReference>
<evidence type="ECO:0000256" key="2">
    <source>
        <dbReference type="ARBA" id="ARBA00007118"/>
    </source>
</evidence>
<dbReference type="Gene3D" id="3.40.109.10">
    <property type="entry name" value="NADH Oxidase"/>
    <property type="match status" value="1"/>
</dbReference>
<dbReference type="PANTHER" id="PTHR43673:SF2">
    <property type="entry name" value="NITROREDUCTASE"/>
    <property type="match status" value="1"/>
</dbReference>
<evidence type="ECO:0000313" key="8">
    <source>
        <dbReference type="Proteomes" id="UP000001400"/>
    </source>
</evidence>
<dbReference type="Proteomes" id="UP000001400">
    <property type="component" value="Chromosome"/>
</dbReference>
<reference evidence="7" key="1">
    <citation type="submission" date="2010-02" db="EMBL/GenBank/DDBJ databases">
        <title>Complete sequence of Aciduliprofundum boonei T469.</title>
        <authorList>
            <consortium name="US DOE Joint Genome Institute"/>
            <person name="Lucas S."/>
            <person name="Copeland A."/>
            <person name="Lapidus A."/>
            <person name="Cheng J.-F."/>
            <person name="Bruce D."/>
            <person name="Goodwin L."/>
            <person name="Pitluck S."/>
            <person name="Saunders E."/>
            <person name="Detter J.C."/>
            <person name="Han C."/>
            <person name="Tapia R."/>
            <person name="Land M."/>
            <person name="Hauser L."/>
            <person name="Kyrpides N."/>
            <person name="Mikhailova N."/>
            <person name="Flores G."/>
            <person name="Reysenbach A.-L."/>
            <person name="Woyke T."/>
        </authorList>
    </citation>
    <scope>NUCLEOTIDE SEQUENCE</scope>
    <source>
        <strain evidence="7">T469</strain>
    </source>
</reference>
<evidence type="ECO:0000313" key="7">
    <source>
        <dbReference type="EMBL" id="ADD08041.1"/>
    </source>
</evidence>
<accession>D3TBV6</accession>
<feature type="domain" description="Nitroreductase" evidence="6">
    <location>
        <begin position="65"/>
        <end position="145"/>
    </location>
</feature>
<dbReference type="Pfam" id="PF00881">
    <property type="entry name" value="Nitroreductase"/>
    <property type="match status" value="2"/>
</dbReference>
<dbReference type="AlphaFoldDB" id="D3TBV6"/>
<evidence type="ECO:0000256" key="4">
    <source>
        <dbReference type="ARBA" id="ARBA00022643"/>
    </source>
</evidence>
<feature type="domain" description="Nitroreductase" evidence="6">
    <location>
        <begin position="8"/>
        <end position="63"/>
    </location>
</feature>
<comment type="cofactor">
    <cofactor evidence="1">
        <name>FMN</name>
        <dbReference type="ChEBI" id="CHEBI:58210"/>
    </cofactor>
</comment>
<evidence type="ECO:0000256" key="5">
    <source>
        <dbReference type="ARBA" id="ARBA00023002"/>
    </source>
</evidence>
<keyword evidence="3" id="KW-0285">Flavoprotein</keyword>
<dbReference type="HOGENOM" id="CLU_070764_7_3_2"/>
<dbReference type="PANTHER" id="PTHR43673">
    <property type="entry name" value="NAD(P)H NITROREDUCTASE YDGI-RELATED"/>
    <property type="match status" value="1"/>
</dbReference>
<evidence type="ECO:0000256" key="1">
    <source>
        <dbReference type="ARBA" id="ARBA00001917"/>
    </source>
</evidence>
<gene>
    <name evidence="7" type="ordered locus">Aboo_0229</name>
</gene>
<sequence length="169" mass="19559">MKPVIEAIRIRRSLRSYTGEPLEDWQVENLIRVFFYAPSAMNWRPCHLIVVRDRDTLLKLSQATPWAKMLYKAGAAFVIVGDEEKSPWWIEDCSIACEHLWLEAADMGLGACWIQVRGVENAEENVKKLLGIPEKYRVLSMMSVGVPKKTKPSHDDTKIEKDRLHFEKF</sequence>
<proteinExistence type="inferred from homology"/>
<dbReference type="SUPFAM" id="SSF55469">
    <property type="entry name" value="FMN-dependent nitroreductase-like"/>
    <property type="match status" value="1"/>
</dbReference>
<keyword evidence="5" id="KW-0560">Oxidoreductase</keyword>